<evidence type="ECO:0000313" key="3">
    <source>
        <dbReference type="EMBL" id="KYN41675.1"/>
    </source>
</evidence>
<evidence type="ECO:0000256" key="1">
    <source>
        <dbReference type="PROSITE-ProRule" id="PRU00047"/>
    </source>
</evidence>
<protein>
    <recommendedName>
        <fullName evidence="2">CCHC-type domain-containing protein</fullName>
    </recommendedName>
</protein>
<reference evidence="3 4" key="1">
    <citation type="submission" date="2016-03" db="EMBL/GenBank/DDBJ databases">
        <title>Trachymyrmex septentrionalis WGS genome.</title>
        <authorList>
            <person name="Nygaard S."/>
            <person name="Hu H."/>
            <person name="Boomsma J."/>
            <person name="Zhang G."/>
        </authorList>
    </citation>
    <scope>NUCLEOTIDE SEQUENCE [LARGE SCALE GENOMIC DNA]</scope>
    <source>
        <strain evidence="3">Tsep2-gDNA-1</strain>
        <tissue evidence="3">Whole body</tissue>
    </source>
</reference>
<accession>A0A151JZD4</accession>
<evidence type="ECO:0000313" key="4">
    <source>
        <dbReference type="Proteomes" id="UP000078541"/>
    </source>
</evidence>
<dbReference type="SUPFAM" id="SSF57756">
    <property type="entry name" value="Retrovirus zinc finger-like domains"/>
    <property type="match status" value="1"/>
</dbReference>
<dbReference type="Proteomes" id="UP000078541">
    <property type="component" value="Unassembled WGS sequence"/>
</dbReference>
<organism evidence="3 4">
    <name type="scientific">Trachymyrmex septentrionalis</name>
    <dbReference type="NCBI Taxonomy" id="34720"/>
    <lineage>
        <taxon>Eukaryota</taxon>
        <taxon>Metazoa</taxon>
        <taxon>Ecdysozoa</taxon>
        <taxon>Arthropoda</taxon>
        <taxon>Hexapoda</taxon>
        <taxon>Insecta</taxon>
        <taxon>Pterygota</taxon>
        <taxon>Neoptera</taxon>
        <taxon>Endopterygota</taxon>
        <taxon>Hymenoptera</taxon>
        <taxon>Apocrita</taxon>
        <taxon>Aculeata</taxon>
        <taxon>Formicoidea</taxon>
        <taxon>Formicidae</taxon>
        <taxon>Myrmicinae</taxon>
        <taxon>Trachymyrmex</taxon>
    </lineage>
</organism>
<name>A0A151JZD4_9HYME</name>
<proteinExistence type="predicted"/>
<dbReference type="Gene3D" id="4.10.60.10">
    <property type="entry name" value="Zinc finger, CCHC-type"/>
    <property type="match status" value="1"/>
</dbReference>
<gene>
    <name evidence="3" type="ORF">ALC56_03895</name>
</gene>
<dbReference type="GO" id="GO:0003676">
    <property type="term" value="F:nucleic acid binding"/>
    <property type="evidence" value="ECO:0007669"/>
    <property type="project" value="InterPro"/>
</dbReference>
<dbReference type="PROSITE" id="PS50158">
    <property type="entry name" value="ZF_CCHC"/>
    <property type="match status" value="1"/>
</dbReference>
<sequence length="152" mass="17095">MATLCEYHAVHQELSQRRKTPDELNFSGKNHVSKECSTKDKGAKCFKCNQYGHIVTRCTIGVLEEERIGLNKNNGKSIADPCADIEDMDGVNTDKLFEAMEVEFEDIMDQESSNEKVQSNDTECLIGLSDDNTEHAEKFVQPSEIYALNGRT</sequence>
<dbReference type="AlphaFoldDB" id="A0A151JZD4"/>
<dbReference type="GO" id="GO:0008270">
    <property type="term" value="F:zinc ion binding"/>
    <property type="evidence" value="ECO:0007669"/>
    <property type="project" value="UniProtKB-KW"/>
</dbReference>
<dbReference type="Pfam" id="PF00098">
    <property type="entry name" value="zf-CCHC"/>
    <property type="match status" value="1"/>
</dbReference>
<keyword evidence="1" id="KW-0863">Zinc-finger</keyword>
<keyword evidence="4" id="KW-1185">Reference proteome</keyword>
<keyword evidence="1" id="KW-0862">Zinc</keyword>
<keyword evidence="1" id="KW-0479">Metal-binding</keyword>
<dbReference type="InterPro" id="IPR036875">
    <property type="entry name" value="Znf_CCHC_sf"/>
</dbReference>
<evidence type="ECO:0000259" key="2">
    <source>
        <dbReference type="PROSITE" id="PS50158"/>
    </source>
</evidence>
<dbReference type="EMBL" id="KQ981432">
    <property type="protein sequence ID" value="KYN41675.1"/>
    <property type="molecule type" value="Genomic_DNA"/>
</dbReference>
<dbReference type="InterPro" id="IPR001878">
    <property type="entry name" value="Znf_CCHC"/>
</dbReference>
<feature type="domain" description="CCHC-type" evidence="2">
    <location>
        <begin position="44"/>
        <end position="58"/>
    </location>
</feature>